<dbReference type="AlphaFoldDB" id="A0A0D6Q4I9"/>
<dbReference type="Gene3D" id="3.40.30.10">
    <property type="entry name" value="Glutaredoxin"/>
    <property type="match status" value="1"/>
</dbReference>
<dbReference type="PANTHER" id="PTHR10371:SF3">
    <property type="entry name" value="NADH DEHYDROGENASE [UBIQUINONE] FLAVOPROTEIN 2, MITOCHONDRIAL"/>
    <property type="match status" value="1"/>
</dbReference>
<dbReference type="NCBIfam" id="NF005722">
    <property type="entry name" value="PRK07539.1-2"/>
    <property type="match status" value="1"/>
</dbReference>
<accession>A0A0D6Q4I9</accession>
<reference evidence="8 9" key="1">
    <citation type="submission" date="2012-11" db="EMBL/GenBank/DDBJ databases">
        <title>Whole genome sequence of Gluconacetobacter europaeus NBRC3261.</title>
        <authorList>
            <person name="Azuma Y."/>
            <person name="Higashiura N."/>
            <person name="Hirakawa H."/>
            <person name="Matsushita K."/>
        </authorList>
    </citation>
    <scope>NUCLEOTIDE SEQUENCE [LARGE SCALE GENOMIC DNA]</scope>
    <source>
        <strain evidence="8 9">NBRC 3261</strain>
    </source>
</reference>
<name>A0A0D6Q4I9_KOMEU</name>
<dbReference type="SUPFAM" id="SSF52833">
    <property type="entry name" value="Thioredoxin-like"/>
    <property type="match status" value="1"/>
</dbReference>
<dbReference type="CDD" id="cd03064">
    <property type="entry name" value="TRX_Fd_NuoE"/>
    <property type="match status" value="1"/>
</dbReference>
<dbReference type="InterPro" id="IPR002023">
    <property type="entry name" value="NuoE-like"/>
</dbReference>
<dbReference type="InterPro" id="IPR036249">
    <property type="entry name" value="Thioredoxin-like_sf"/>
</dbReference>
<organism evidence="8 9">
    <name type="scientific">Komagataeibacter europaeus NBRC 3261</name>
    <dbReference type="NCBI Taxonomy" id="1234669"/>
    <lineage>
        <taxon>Bacteria</taxon>
        <taxon>Pseudomonadati</taxon>
        <taxon>Pseudomonadota</taxon>
        <taxon>Alphaproteobacteria</taxon>
        <taxon>Acetobacterales</taxon>
        <taxon>Acetobacteraceae</taxon>
        <taxon>Komagataeibacter</taxon>
    </lineage>
</organism>
<dbReference type="EMBL" id="BANI01000254">
    <property type="protein sequence ID" value="GAN97885.1"/>
    <property type="molecule type" value="Genomic_DNA"/>
</dbReference>
<comment type="caution">
    <text evidence="8">The sequence shown here is derived from an EMBL/GenBank/DDBJ whole genome shotgun (WGS) entry which is preliminary data.</text>
</comment>
<comment type="cofactor">
    <cofactor evidence="6">
        <name>[2Fe-2S] cluster</name>
        <dbReference type="ChEBI" id="CHEBI:190135"/>
    </cofactor>
</comment>
<dbReference type="InterPro" id="IPR042128">
    <property type="entry name" value="NuoE_dom"/>
</dbReference>
<feature type="binding site" evidence="7">
    <location>
        <position position="127"/>
    </location>
    <ligand>
        <name>[2Fe-2S] cluster</name>
        <dbReference type="ChEBI" id="CHEBI:190135"/>
    </ligand>
</feature>
<protein>
    <submittedName>
        <fullName evidence="8">NADH dehydrogenase (Ubiquinone) 24 kDa subunit</fullName>
    </submittedName>
</protein>
<feature type="binding site" evidence="7">
    <location>
        <position position="86"/>
    </location>
    <ligand>
        <name>[2Fe-2S] cluster</name>
        <dbReference type="ChEBI" id="CHEBI:190135"/>
    </ligand>
</feature>
<evidence type="ECO:0000313" key="8">
    <source>
        <dbReference type="EMBL" id="GAN97885.1"/>
    </source>
</evidence>
<keyword evidence="8" id="KW-0830">Ubiquinone</keyword>
<dbReference type="PANTHER" id="PTHR10371">
    <property type="entry name" value="NADH DEHYDROGENASE UBIQUINONE FLAVOPROTEIN 2, MITOCHONDRIAL"/>
    <property type="match status" value="1"/>
</dbReference>
<evidence type="ECO:0000256" key="7">
    <source>
        <dbReference type="PIRSR" id="PIRSR000216-1"/>
    </source>
</evidence>
<evidence type="ECO:0000256" key="5">
    <source>
        <dbReference type="ARBA" id="ARBA00023014"/>
    </source>
</evidence>
<keyword evidence="2 7" id="KW-0001">2Fe-2S</keyword>
<dbReference type="Pfam" id="PF01257">
    <property type="entry name" value="2Fe-2S_thioredx"/>
    <property type="match status" value="1"/>
</dbReference>
<dbReference type="GO" id="GO:0046872">
    <property type="term" value="F:metal ion binding"/>
    <property type="evidence" value="ECO:0007669"/>
    <property type="project" value="UniProtKB-KW"/>
</dbReference>
<proteinExistence type="inferred from homology"/>
<evidence type="ECO:0000256" key="2">
    <source>
        <dbReference type="ARBA" id="ARBA00022714"/>
    </source>
</evidence>
<evidence type="ECO:0000313" key="9">
    <source>
        <dbReference type="Proteomes" id="UP000032675"/>
    </source>
</evidence>
<comment type="cofactor">
    <cofactor evidence="7">
        <name>[2Fe-2S] cluster</name>
        <dbReference type="ChEBI" id="CHEBI:190135"/>
    </cofactor>
    <text evidence="7">Binds 1 [2Fe-2S] cluster.</text>
</comment>
<keyword evidence="5 7" id="KW-0411">Iron-sulfur</keyword>
<feature type="binding site" evidence="7">
    <location>
        <position position="91"/>
    </location>
    <ligand>
        <name>[2Fe-2S] cluster</name>
        <dbReference type="ChEBI" id="CHEBI:190135"/>
    </ligand>
</feature>
<dbReference type="RefSeq" id="WP_048852273.1">
    <property type="nucleotide sequence ID" value="NZ_BANI01000254.1"/>
</dbReference>
<dbReference type="Gene3D" id="1.10.10.1590">
    <property type="entry name" value="NADH-quinone oxidoreductase subunit E"/>
    <property type="match status" value="1"/>
</dbReference>
<keyword evidence="4 7" id="KW-0408">Iron</keyword>
<evidence type="ECO:0000256" key="1">
    <source>
        <dbReference type="ARBA" id="ARBA00010643"/>
    </source>
</evidence>
<dbReference type="PIRSF" id="PIRSF000216">
    <property type="entry name" value="NADH_DH_24kDa"/>
    <property type="match status" value="1"/>
</dbReference>
<gene>
    <name evidence="8" type="ORF">Geu3261_0301_008</name>
</gene>
<dbReference type="GO" id="GO:0051537">
    <property type="term" value="F:2 iron, 2 sulfur cluster binding"/>
    <property type="evidence" value="ECO:0007669"/>
    <property type="project" value="UniProtKB-KW"/>
</dbReference>
<evidence type="ECO:0000256" key="3">
    <source>
        <dbReference type="ARBA" id="ARBA00022723"/>
    </source>
</evidence>
<sequence length="163" mass="17478">MLTAEAPLPAPVRAEILVLAAREPHPRGAGVAALRLVQARFGWVSTAHLREVAGLLGMSADDLDGIATYFNLLFRRPVGRHVIMLCDSVSCWIMGRGPLCAHLCRTLGIKPGETTADNAITLLPTVCIGHCDHAPAMLVDDTLHGDVDTATLDRLIDTLRDTP</sequence>
<comment type="similarity">
    <text evidence="1">Belongs to the complex I 24 kDa subunit family.</text>
</comment>
<dbReference type="Proteomes" id="UP000032675">
    <property type="component" value="Unassembled WGS sequence"/>
</dbReference>
<evidence type="ECO:0000256" key="4">
    <source>
        <dbReference type="ARBA" id="ARBA00023004"/>
    </source>
</evidence>
<evidence type="ECO:0000256" key="6">
    <source>
        <dbReference type="ARBA" id="ARBA00034078"/>
    </source>
</evidence>
<dbReference type="InterPro" id="IPR041921">
    <property type="entry name" value="NuoE_N"/>
</dbReference>
<keyword evidence="3 7" id="KW-0479">Metal-binding</keyword>
<feature type="binding site" evidence="7">
    <location>
        <position position="131"/>
    </location>
    <ligand>
        <name>[2Fe-2S] cluster</name>
        <dbReference type="ChEBI" id="CHEBI:190135"/>
    </ligand>
</feature>
<dbReference type="GO" id="GO:0003954">
    <property type="term" value="F:NADH dehydrogenase activity"/>
    <property type="evidence" value="ECO:0007669"/>
    <property type="project" value="TreeGrafter"/>
</dbReference>